<keyword evidence="3" id="KW-1185">Reference proteome</keyword>
<evidence type="ECO:0008006" key="4">
    <source>
        <dbReference type="Google" id="ProtNLM"/>
    </source>
</evidence>
<reference evidence="3" key="1">
    <citation type="journal article" date="2019" name="Int. J. Syst. Evol. Microbiol.">
        <title>The Global Catalogue of Microorganisms (GCM) 10K type strain sequencing project: providing services to taxonomists for standard genome sequencing and annotation.</title>
        <authorList>
            <consortium name="The Broad Institute Genomics Platform"/>
            <consortium name="The Broad Institute Genome Sequencing Center for Infectious Disease"/>
            <person name="Wu L."/>
            <person name="Ma J."/>
        </authorList>
    </citation>
    <scope>NUCLEOTIDE SEQUENCE [LARGE SCALE GENOMIC DNA]</scope>
    <source>
        <strain evidence="3">CGMCC 1.12942</strain>
    </source>
</reference>
<dbReference type="EMBL" id="JBHTBW010000004">
    <property type="protein sequence ID" value="MFC7439741.1"/>
    <property type="molecule type" value="Genomic_DNA"/>
</dbReference>
<evidence type="ECO:0000256" key="1">
    <source>
        <dbReference type="SAM" id="SignalP"/>
    </source>
</evidence>
<evidence type="ECO:0000313" key="2">
    <source>
        <dbReference type="EMBL" id="MFC7439741.1"/>
    </source>
</evidence>
<proteinExistence type="predicted"/>
<organism evidence="2 3">
    <name type="scientific">Laceyella putida</name>
    <dbReference type="NCBI Taxonomy" id="110101"/>
    <lineage>
        <taxon>Bacteria</taxon>
        <taxon>Bacillati</taxon>
        <taxon>Bacillota</taxon>
        <taxon>Bacilli</taxon>
        <taxon>Bacillales</taxon>
        <taxon>Thermoactinomycetaceae</taxon>
        <taxon>Laceyella</taxon>
    </lineage>
</organism>
<feature type="signal peptide" evidence="1">
    <location>
        <begin position="1"/>
        <end position="22"/>
    </location>
</feature>
<comment type="caution">
    <text evidence="2">The sequence shown here is derived from an EMBL/GenBank/DDBJ whole genome shotgun (WGS) entry which is preliminary data.</text>
</comment>
<name>A0ABW2RFI4_9BACL</name>
<gene>
    <name evidence="2" type="ORF">ACFQNG_00980</name>
</gene>
<keyword evidence="1" id="KW-0732">Signal</keyword>
<accession>A0ABW2RFI4</accession>
<feature type="chain" id="PRO_5047186726" description="Carboxypeptidase regulatory-like domain-containing protein" evidence="1">
    <location>
        <begin position="23"/>
        <end position="141"/>
    </location>
</feature>
<dbReference type="RefSeq" id="WP_379862926.1">
    <property type="nucleotide sequence ID" value="NZ_JBHTBW010000004.1"/>
</dbReference>
<sequence length="141" mass="15248">MKKWLRGLAVVLVLGAFLSGFAYPSLAGAAGTSSVYWSGSGILHPGESMESGKVLLPSGEKVLKITQIASGRDGEDPWQGSYTIELMNRRGEVVDSCIGDNYNFQTTGMCYFEDLRRGSYSVKITNLSAPEMNVISATLRD</sequence>
<protein>
    <recommendedName>
        <fullName evidence="4">Carboxypeptidase regulatory-like domain-containing protein</fullName>
    </recommendedName>
</protein>
<dbReference type="Proteomes" id="UP001596500">
    <property type="component" value="Unassembled WGS sequence"/>
</dbReference>
<evidence type="ECO:0000313" key="3">
    <source>
        <dbReference type="Proteomes" id="UP001596500"/>
    </source>
</evidence>